<sequence length="337" mass="38047">MPLEALPVEILCVILRLVGSNELQKQGARCLLVCKWWYTIAEPILYEDLVLSANHFLQMPDAATKKLVKYARHIQIYTDSRLDWPRDSPEHLLGERFKVMLSPGPAASASAPAPTQLKSFTLRTHTPYDGARLLNPRYRCLPKWPPAGLVDSLAVSNIEHLVFDTRDSRFMGGMHVCPCLARKIPLLRSLRLRMRRICPRVLDMLRTGTGTSTSRIESIIINISLVEPGHTYGRFSRHCTKVMSTYGLFNEMIRVASETVKQTPSIRQMRILRHKNPTTSVLAHDCVTGHKVVLLGDGQWDWGDHGQPFNSEIHGIICDRETASISSMDEFVDHGSD</sequence>
<evidence type="ECO:0000313" key="1">
    <source>
        <dbReference type="EMBL" id="OJJ56947.1"/>
    </source>
</evidence>
<dbReference type="GeneID" id="63756732"/>
<protein>
    <submittedName>
        <fullName evidence="1">Uncharacterized protein</fullName>
    </submittedName>
</protein>
<reference evidence="2" key="1">
    <citation type="journal article" date="2017" name="Genome Biol.">
        <title>Comparative genomics reveals high biological diversity and specific adaptations in the industrially and medically important fungal genus Aspergillus.</title>
        <authorList>
            <person name="de Vries R.P."/>
            <person name="Riley R."/>
            <person name="Wiebenga A."/>
            <person name="Aguilar-Osorio G."/>
            <person name="Amillis S."/>
            <person name="Uchima C.A."/>
            <person name="Anderluh G."/>
            <person name="Asadollahi M."/>
            <person name="Askin M."/>
            <person name="Barry K."/>
            <person name="Battaglia E."/>
            <person name="Bayram O."/>
            <person name="Benocci T."/>
            <person name="Braus-Stromeyer S.A."/>
            <person name="Caldana C."/>
            <person name="Canovas D."/>
            <person name="Cerqueira G.C."/>
            <person name="Chen F."/>
            <person name="Chen W."/>
            <person name="Choi C."/>
            <person name="Clum A."/>
            <person name="Dos Santos R.A."/>
            <person name="Damasio A.R."/>
            <person name="Diallinas G."/>
            <person name="Emri T."/>
            <person name="Fekete E."/>
            <person name="Flipphi M."/>
            <person name="Freyberg S."/>
            <person name="Gallo A."/>
            <person name="Gournas C."/>
            <person name="Habgood R."/>
            <person name="Hainaut M."/>
            <person name="Harispe M.L."/>
            <person name="Henrissat B."/>
            <person name="Hilden K.S."/>
            <person name="Hope R."/>
            <person name="Hossain A."/>
            <person name="Karabika E."/>
            <person name="Karaffa L."/>
            <person name="Karanyi Z."/>
            <person name="Krasevec N."/>
            <person name="Kuo A."/>
            <person name="Kusch H."/>
            <person name="LaButti K."/>
            <person name="Lagendijk E.L."/>
            <person name="Lapidus A."/>
            <person name="Levasseur A."/>
            <person name="Lindquist E."/>
            <person name="Lipzen A."/>
            <person name="Logrieco A.F."/>
            <person name="MacCabe A."/>
            <person name="Maekelae M.R."/>
            <person name="Malavazi I."/>
            <person name="Melin P."/>
            <person name="Meyer V."/>
            <person name="Mielnichuk N."/>
            <person name="Miskei M."/>
            <person name="Molnar A.P."/>
            <person name="Mule G."/>
            <person name="Ngan C.Y."/>
            <person name="Orejas M."/>
            <person name="Orosz E."/>
            <person name="Ouedraogo J.P."/>
            <person name="Overkamp K.M."/>
            <person name="Park H.-S."/>
            <person name="Perrone G."/>
            <person name="Piumi F."/>
            <person name="Punt P.J."/>
            <person name="Ram A.F."/>
            <person name="Ramon A."/>
            <person name="Rauscher S."/>
            <person name="Record E."/>
            <person name="Riano-Pachon D.M."/>
            <person name="Robert V."/>
            <person name="Roehrig J."/>
            <person name="Ruller R."/>
            <person name="Salamov A."/>
            <person name="Salih N.S."/>
            <person name="Samson R.A."/>
            <person name="Sandor E."/>
            <person name="Sanguinetti M."/>
            <person name="Schuetze T."/>
            <person name="Sepcic K."/>
            <person name="Shelest E."/>
            <person name="Sherlock G."/>
            <person name="Sophianopoulou V."/>
            <person name="Squina F.M."/>
            <person name="Sun H."/>
            <person name="Susca A."/>
            <person name="Todd R.B."/>
            <person name="Tsang A."/>
            <person name="Unkles S.E."/>
            <person name="van de Wiele N."/>
            <person name="van Rossen-Uffink D."/>
            <person name="Oliveira J.V."/>
            <person name="Vesth T.C."/>
            <person name="Visser J."/>
            <person name="Yu J.-H."/>
            <person name="Zhou M."/>
            <person name="Andersen M.R."/>
            <person name="Archer D.B."/>
            <person name="Baker S.E."/>
            <person name="Benoit I."/>
            <person name="Brakhage A.A."/>
            <person name="Braus G.H."/>
            <person name="Fischer R."/>
            <person name="Frisvad J.C."/>
            <person name="Goldman G.H."/>
            <person name="Houbraken J."/>
            <person name="Oakley B."/>
            <person name="Pocsi I."/>
            <person name="Scazzocchio C."/>
            <person name="Seiboth B."/>
            <person name="vanKuyk P.A."/>
            <person name="Wortman J."/>
            <person name="Dyer P.S."/>
            <person name="Grigoriev I.V."/>
        </authorList>
    </citation>
    <scope>NUCLEOTIDE SEQUENCE [LARGE SCALE GENOMIC DNA]</scope>
    <source>
        <strain evidence="2">CBS 593.65</strain>
    </source>
</reference>
<dbReference type="SUPFAM" id="SSF81383">
    <property type="entry name" value="F-box domain"/>
    <property type="match status" value="1"/>
</dbReference>
<keyword evidence="2" id="KW-1185">Reference proteome</keyword>
<organism evidence="1 2">
    <name type="scientific">Aspergillus sydowii CBS 593.65</name>
    <dbReference type="NCBI Taxonomy" id="1036612"/>
    <lineage>
        <taxon>Eukaryota</taxon>
        <taxon>Fungi</taxon>
        <taxon>Dikarya</taxon>
        <taxon>Ascomycota</taxon>
        <taxon>Pezizomycotina</taxon>
        <taxon>Eurotiomycetes</taxon>
        <taxon>Eurotiomycetidae</taxon>
        <taxon>Eurotiales</taxon>
        <taxon>Aspergillaceae</taxon>
        <taxon>Aspergillus</taxon>
        <taxon>Aspergillus subgen. Nidulantes</taxon>
    </lineage>
</organism>
<dbReference type="AlphaFoldDB" id="A0A1L9TBZ2"/>
<dbReference type="EMBL" id="KV878589">
    <property type="protein sequence ID" value="OJJ56947.1"/>
    <property type="molecule type" value="Genomic_DNA"/>
</dbReference>
<dbReference type="STRING" id="1036612.A0A1L9TBZ2"/>
<dbReference type="Proteomes" id="UP000184356">
    <property type="component" value="Unassembled WGS sequence"/>
</dbReference>
<name>A0A1L9TBZ2_9EURO</name>
<dbReference type="InterPro" id="IPR036047">
    <property type="entry name" value="F-box-like_dom_sf"/>
</dbReference>
<evidence type="ECO:0000313" key="2">
    <source>
        <dbReference type="Proteomes" id="UP000184356"/>
    </source>
</evidence>
<dbReference type="OrthoDB" id="3637487at2759"/>
<gene>
    <name evidence="1" type="ORF">ASPSYDRAFT_133947</name>
</gene>
<dbReference type="VEuPathDB" id="FungiDB:ASPSYDRAFT_133947"/>
<dbReference type="RefSeq" id="XP_040700753.1">
    <property type="nucleotide sequence ID" value="XM_040840659.1"/>
</dbReference>
<proteinExistence type="predicted"/>
<accession>A0A1L9TBZ2</accession>